<dbReference type="Pfam" id="PF00501">
    <property type="entry name" value="AMP-binding"/>
    <property type="match status" value="1"/>
</dbReference>
<dbReference type="Gene3D" id="1.10.1200.10">
    <property type="entry name" value="ACP-like"/>
    <property type="match status" value="1"/>
</dbReference>
<evidence type="ECO:0000313" key="2">
    <source>
        <dbReference type="EMBL" id="SEF37551.1"/>
    </source>
</evidence>
<dbReference type="PROSITE" id="PS50075">
    <property type="entry name" value="CARRIER"/>
    <property type="match status" value="1"/>
</dbReference>
<dbReference type="Gene3D" id="3.40.50.12780">
    <property type="entry name" value="N-terminal domain of ligase-like"/>
    <property type="match status" value="1"/>
</dbReference>
<dbReference type="EMBL" id="FNUJ01000014">
    <property type="protein sequence ID" value="SEF37551.1"/>
    <property type="molecule type" value="Genomic_DNA"/>
</dbReference>
<gene>
    <name evidence="2" type="ORF">SAMN05421837_114111</name>
</gene>
<dbReference type="InterPro" id="IPR000873">
    <property type="entry name" value="AMP-dep_synth/lig_dom"/>
</dbReference>
<proteinExistence type="predicted"/>
<dbReference type="OrthoDB" id="3635865at2"/>
<dbReference type="GO" id="GO:0005737">
    <property type="term" value="C:cytoplasm"/>
    <property type="evidence" value="ECO:0007669"/>
    <property type="project" value="TreeGrafter"/>
</dbReference>
<dbReference type="SUPFAM" id="SSF56801">
    <property type="entry name" value="Acetyl-CoA synthetase-like"/>
    <property type="match status" value="1"/>
</dbReference>
<organism evidence="2 3">
    <name type="scientific">Amycolatopsis pretoriensis</name>
    <dbReference type="NCBI Taxonomy" id="218821"/>
    <lineage>
        <taxon>Bacteria</taxon>
        <taxon>Bacillati</taxon>
        <taxon>Actinomycetota</taxon>
        <taxon>Actinomycetes</taxon>
        <taxon>Pseudonocardiales</taxon>
        <taxon>Pseudonocardiaceae</taxon>
        <taxon>Amycolatopsis</taxon>
    </lineage>
</organism>
<dbReference type="AlphaFoldDB" id="A0A1H5RJ75"/>
<accession>A0A1H5RJ75</accession>
<dbReference type="RefSeq" id="WP_086678486.1">
    <property type="nucleotide sequence ID" value="NZ_FNUJ01000014.1"/>
</dbReference>
<dbReference type="InterPro" id="IPR009081">
    <property type="entry name" value="PP-bd_ACP"/>
</dbReference>
<dbReference type="Proteomes" id="UP000198878">
    <property type="component" value="Unassembled WGS sequence"/>
</dbReference>
<dbReference type="InterPro" id="IPR036736">
    <property type="entry name" value="ACP-like_sf"/>
</dbReference>
<dbReference type="STRING" id="218821.SAMN05421837_114111"/>
<dbReference type="PROSITE" id="PS00455">
    <property type="entry name" value="AMP_BINDING"/>
    <property type="match status" value="1"/>
</dbReference>
<dbReference type="Pfam" id="PF00550">
    <property type="entry name" value="PP-binding"/>
    <property type="match status" value="1"/>
</dbReference>
<reference evidence="3" key="1">
    <citation type="submission" date="2016-10" db="EMBL/GenBank/DDBJ databases">
        <authorList>
            <person name="Varghese N."/>
            <person name="Submissions S."/>
        </authorList>
    </citation>
    <scope>NUCLEOTIDE SEQUENCE [LARGE SCALE GENOMIC DNA]</scope>
    <source>
        <strain evidence="3">DSM 44654</strain>
    </source>
</reference>
<feature type="domain" description="Carrier" evidence="1">
    <location>
        <begin position="512"/>
        <end position="587"/>
    </location>
</feature>
<name>A0A1H5RJ75_9PSEU</name>
<sequence length="593" mass="63158">MPVDGNPAGREELVLPRLFERAAAGHPHRTALSGDGPEVSYSDLNARANRLARTLRMMQVRDGAPAGLFLDRSTDLVVTLLAVLKAGGCVVPLNPAYPARMIRHIVEATGLRTVVHQGQPALAEADLPVRQAHVADLVGESASQEDGNLPAAPAAGDDAFVLFTSGSTGRPKGVRLAHRGLARLAVADPKLTITPDDCLVQLAAFSFAASGNEFWLSLLNGAELVLLPPGLPSLSDLRDVIKKRGVSALSLPCGLFNLLVDNELEVLREVRVIMVSGDFPSPAHLATAAENTGAAIFNGYGCTENSAISSLYPVTPAVRDLDRVPVGKPLAGVTMDVLDADLKPCPPGDTGELVIGGLGVANGYLDLPGQQAEKFIDDGTRYRTGDLARLTPDGDVVLVGRSDSLVKIRGFRVETSAVELALKSFDDVEHAVVKAFGNEANEKSLVAFYTTWSGQEIGAGELIAQLADSLPDHMIPSDFHRLDAMPANLNGKIDRAALHDPRARSREEKEQPMANPLETVILQMWRDTIGTDDYSATDPFVGHGGNSLHFVKFASGLQSVFAVEVRPEDVFRHGTVRGLAEHIESLRASAPAR</sequence>
<dbReference type="NCBIfam" id="TIGR01733">
    <property type="entry name" value="AA-adenyl-dom"/>
    <property type="match status" value="1"/>
</dbReference>
<dbReference type="GO" id="GO:0044550">
    <property type="term" value="P:secondary metabolite biosynthetic process"/>
    <property type="evidence" value="ECO:0007669"/>
    <property type="project" value="TreeGrafter"/>
</dbReference>
<dbReference type="InterPro" id="IPR045851">
    <property type="entry name" value="AMP-bd_C_sf"/>
</dbReference>
<keyword evidence="3" id="KW-1185">Reference proteome</keyword>
<dbReference type="InterPro" id="IPR020845">
    <property type="entry name" value="AMP-binding_CS"/>
</dbReference>
<protein>
    <submittedName>
        <fullName evidence="2">Amino acid adenylation domain-containing protein</fullName>
    </submittedName>
</protein>
<dbReference type="Gene3D" id="3.30.300.30">
    <property type="match status" value="1"/>
</dbReference>
<evidence type="ECO:0000313" key="3">
    <source>
        <dbReference type="Proteomes" id="UP000198878"/>
    </source>
</evidence>
<dbReference type="PANTHER" id="PTHR45527:SF1">
    <property type="entry name" value="FATTY ACID SYNTHASE"/>
    <property type="match status" value="1"/>
</dbReference>
<dbReference type="GO" id="GO:0043041">
    <property type="term" value="P:amino acid activation for nonribosomal peptide biosynthetic process"/>
    <property type="evidence" value="ECO:0007669"/>
    <property type="project" value="TreeGrafter"/>
</dbReference>
<dbReference type="PANTHER" id="PTHR45527">
    <property type="entry name" value="NONRIBOSOMAL PEPTIDE SYNTHETASE"/>
    <property type="match status" value="1"/>
</dbReference>
<dbReference type="GO" id="GO:0031177">
    <property type="term" value="F:phosphopantetheine binding"/>
    <property type="evidence" value="ECO:0007669"/>
    <property type="project" value="TreeGrafter"/>
</dbReference>
<dbReference type="SUPFAM" id="SSF47336">
    <property type="entry name" value="ACP-like"/>
    <property type="match status" value="1"/>
</dbReference>
<evidence type="ECO:0000259" key="1">
    <source>
        <dbReference type="PROSITE" id="PS50075"/>
    </source>
</evidence>
<dbReference type="InterPro" id="IPR042099">
    <property type="entry name" value="ANL_N_sf"/>
</dbReference>
<dbReference type="InterPro" id="IPR010071">
    <property type="entry name" value="AA_adenyl_dom"/>
</dbReference>